<protein>
    <recommendedName>
        <fullName evidence="4">Carboxypeptidase regulatory-like domain-containing protein</fullName>
    </recommendedName>
</protein>
<keyword evidence="1" id="KW-1133">Transmembrane helix</keyword>
<evidence type="ECO:0000256" key="1">
    <source>
        <dbReference type="SAM" id="Phobius"/>
    </source>
</evidence>
<evidence type="ECO:0000313" key="3">
    <source>
        <dbReference type="Proteomes" id="UP001059844"/>
    </source>
</evidence>
<keyword evidence="1" id="KW-0472">Membrane</keyword>
<dbReference type="EMBL" id="CP101751">
    <property type="protein sequence ID" value="UUC46717.1"/>
    <property type="molecule type" value="Genomic_DNA"/>
</dbReference>
<keyword evidence="1" id="KW-0812">Transmembrane</keyword>
<gene>
    <name evidence="2" type="ORF">NOX80_05835</name>
</gene>
<dbReference type="RefSeq" id="WP_256552374.1">
    <property type="nucleotide sequence ID" value="NZ_CP101751.1"/>
</dbReference>
<keyword evidence="3" id="KW-1185">Reference proteome</keyword>
<dbReference type="InterPro" id="IPR008969">
    <property type="entry name" value="CarboxyPept-like_regulatory"/>
</dbReference>
<evidence type="ECO:0000313" key="2">
    <source>
        <dbReference type="EMBL" id="UUC46717.1"/>
    </source>
</evidence>
<name>A0ABY5IX69_9FLAO</name>
<dbReference type="SUPFAM" id="SSF49464">
    <property type="entry name" value="Carboxypeptidase regulatory domain-like"/>
    <property type="match status" value="1"/>
</dbReference>
<organism evidence="2 3">
    <name type="scientific">Flavobacterium cerinum</name>
    <dbReference type="NCBI Taxonomy" id="2502784"/>
    <lineage>
        <taxon>Bacteria</taxon>
        <taxon>Pseudomonadati</taxon>
        <taxon>Bacteroidota</taxon>
        <taxon>Flavobacteriia</taxon>
        <taxon>Flavobacteriales</taxon>
        <taxon>Flavobacteriaceae</taxon>
        <taxon>Flavobacterium</taxon>
    </lineage>
</organism>
<proteinExistence type="predicted"/>
<evidence type="ECO:0008006" key="4">
    <source>
        <dbReference type="Google" id="ProtNLM"/>
    </source>
</evidence>
<reference evidence="2" key="1">
    <citation type="submission" date="2022-07" db="EMBL/GenBank/DDBJ databases">
        <title>Isolation, identification, and degradation of a PFOSA degrading strain from sewage treatment plant.</title>
        <authorList>
            <person name="Zhang L."/>
            <person name="Huo Y."/>
        </authorList>
    </citation>
    <scope>NUCLEOTIDE SEQUENCE</scope>
    <source>
        <strain evidence="2">C1</strain>
    </source>
</reference>
<feature type="transmembrane region" description="Helical" evidence="1">
    <location>
        <begin position="5"/>
        <end position="24"/>
    </location>
</feature>
<sequence length="148" mass="17269">MKKILIFVISAIVVYIIMSIVLFFNNNTDVENVVVQGYIYDELKYPVDNCRVVVFNSTYKQKDNDYTDYSSYLGNEVIETSTNKKGYYNIKLDRSAFVLIRVYKKKYKIAESEGLYSKSHIDQSFILNKGFSKESDLFKEPTITEEVE</sequence>
<dbReference type="Proteomes" id="UP001059844">
    <property type="component" value="Chromosome"/>
</dbReference>
<accession>A0ABY5IX69</accession>